<organism evidence="8">
    <name type="scientific">hydrothermal vent metagenome</name>
    <dbReference type="NCBI Taxonomy" id="652676"/>
    <lineage>
        <taxon>unclassified sequences</taxon>
        <taxon>metagenomes</taxon>
        <taxon>ecological metagenomes</taxon>
    </lineage>
</organism>
<dbReference type="PROSITE" id="PS00501">
    <property type="entry name" value="SPASE_I_1"/>
    <property type="match status" value="1"/>
</dbReference>
<feature type="domain" description="Peptidase S26" evidence="7">
    <location>
        <begin position="12"/>
        <end position="184"/>
    </location>
</feature>
<dbReference type="SUPFAM" id="SSF51306">
    <property type="entry name" value="LexA/Signal peptidase"/>
    <property type="match status" value="1"/>
</dbReference>
<dbReference type="PROSITE" id="PS00761">
    <property type="entry name" value="SPASE_I_3"/>
    <property type="match status" value="1"/>
</dbReference>
<keyword evidence="5 8" id="KW-0378">Hydrolase</keyword>
<dbReference type="Gene3D" id="2.10.109.10">
    <property type="entry name" value="Umud Fragment, subunit A"/>
    <property type="match status" value="1"/>
</dbReference>
<keyword evidence="4" id="KW-0645">Protease</keyword>
<dbReference type="InterPro" id="IPR019756">
    <property type="entry name" value="Pept_S26A_signal_pept_1_Ser-AS"/>
</dbReference>
<dbReference type="EC" id="3.4.21.89" evidence="3"/>
<dbReference type="GO" id="GO:0016020">
    <property type="term" value="C:membrane"/>
    <property type="evidence" value="ECO:0007669"/>
    <property type="project" value="InterPro"/>
</dbReference>
<dbReference type="CDD" id="cd06530">
    <property type="entry name" value="S26_SPase_I"/>
    <property type="match status" value="1"/>
</dbReference>
<evidence type="ECO:0000256" key="1">
    <source>
        <dbReference type="ARBA" id="ARBA00000677"/>
    </source>
</evidence>
<keyword evidence="6" id="KW-1133">Transmembrane helix</keyword>
<evidence type="ECO:0000256" key="2">
    <source>
        <dbReference type="ARBA" id="ARBA00009370"/>
    </source>
</evidence>
<sequence>MSKVVQQKSVTREWVESIVIAFILAMFIRAFFIQAFKIPSGSMIPTLIVGDRLMVNKLRYGSKVPFSNKRLPGFTTLKRGDIIVFIYPEDSKRDFIKRLVALEGETIEIKNGDIYINEKIIEDPVIKNIFYYNRGKHGEINQKTKVPQGHVFVLGDNSGASSDSRFWGFVPIENIIGRAEFIYWPFNRVRLLK</sequence>
<dbReference type="NCBIfam" id="TIGR02227">
    <property type="entry name" value="sigpep_I_bact"/>
    <property type="match status" value="1"/>
</dbReference>
<dbReference type="GO" id="GO:0006465">
    <property type="term" value="P:signal peptide processing"/>
    <property type="evidence" value="ECO:0007669"/>
    <property type="project" value="InterPro"/>
</dbReference>
<feature type="transmembrane region" description="Helical" evidence="6">
    <location>
        <begin position="14"/>
        <end position="33"/>
    </location>
</feature>
<dbReference type="PANTHER" id="PTHR43390">
    <property type="entry name" value="SIGNAL PEPTIDASE I"/>
    <property type="match status" value="1"/>
</dbReference>
<dbReference type="InterPro" id="IPR019758">
    <property type="entry name" value="Pept_S26A_signal_pept_1_CS"/>
</dbReference>
<dbReference type="GO" id="GO:0009003">
    <property type="term" value="F:signal peptidase activity"/>
    <property type="evidence" value="ECO:0007669"/>
    <property type="project" value="UniProtKB-EC"/>
</dbReference>
<keyword evidence="6" id="KW-0472">Membrane</keyword>
<dbReference type="EMBL" id="UOGJ01000031">
    <property type="protein sequence ID" value="VAX35146.1"/>
    <property type="molecule type" value="Genomic_DNA"/>
</dbReference>
<comment type="catalytic activity">
    <reaction evidence="1">
        <text>Cleavage of hydrophobic, N-terminal signal or leader sequences from secreted and periplasmic proteins.</text>
        <dbReference type="EC" id="3.4.21.89"/>
    </reaction>
</comment>
<comment type="similarity">
    <text evidence="2">Belongs to the peptidase S26 family.</text>
</comment>
<dbReference type="GO" id="GO:0004252">
    <property type="term" value="F:serine-type endopeptidase activity"/>
    <property type="evidence" value="ECO:0007669"/>
    <property type="project" value="InterPro"/>
</dbReference>
<gene>
    <name evidence="8" type="ORF">MNBD_UNCLBAC01-1806</name>
</gene>
<proteinExistence type="inferred from homology"/>
<evidence type="ECO:0000313" key="8">
    <source>
        <dbReference type="EMBL" id="VAX35146.1"/>
    </source>
</evidence>
<dbReference type="InterPro" id="IPR019533">
    <property type="entry name" value="Peptidase_S26"/>
</dbReference>
<reference evidence="8" key="1">
    <citation type="submission" date="2018-06" db="EMBL/GenBank/DDBJ databases">
        <authorList>
            <person name="Zhirakovskaya E."/>
        </authorList>
    </citation>
    <scope>NUCLEOTIDE SEQUENCE</scope>
</reference>
<dbReference type="Pfam" id="PF10502">
    <property type="entry name" value="Peptidase_S26"/>
    <property type="match status" value="1"/>
</dbReference>
<dbReference type="PRINTS" id="PR00727">
    <property type="entry name" value="LEADERPTASE"/>
</dbReference>
<keyword evidence="6" id="KW-0812">Transmembrane</keyword>
<evidence type="ECO:0000256" key="6">
    <source>
        <dbReference type="SAM" id="Phobius"/>
    </source>
</evidence>
<dbReference type="InterPro" id="IPR000223">
    <property type="entry name" value="Pept_S26A_signal_pept_1"/>
</dbReference>
<evidence type="ECO:0000259" key="7">
    <source>
        <dbReference type="Pfam" id="PF10502"/>
    </source>
</evidence>
<evidence type="ECO:0000256" key="4">
    <source>
        <dbReference type="ARBA" id="ARBA00022670"/>
    </source>
</evidence>
<dbReference type="PANTHER" id="PTHR43390:SF1">
    <property type="entry name" value="CHLOROPLAST PROCESSING PEPTIDASE"/>
    <property type="match status" value="1"/>
</dbReference>
<evidence type="ECO:0000256" key="3">
    <source>
        <dbReference type="ARBA" id="ARBA00013208"/>
    </source>
</evidence>
<dbReference type="AlphaFoldDB" id="A0A3B1CWX7"/>
<name>A0A3B1CWX7_9ZZZZ</name>
<evidence type="ECO:0000256" key="5">
    <source>
        <dbReference type="ARBA" id="ARBA00022801"/>
    </source>
</evidence>
<protein>
    <recommendedName>
        <fullName evidence="3">signal peptidase I</fullName>
        <ecNumber evidence="3">3.4.21.89</ecNumber>
    </recommendedName>
</protein>
<accession>A0A3B1CWX7</accession>
<dbReference type="InterPro" id="IPR036286">
    <property type="entry name" value="LexA/Signal_pep-like_sf"/>
</dbReference>